<dbReference type="SUPFAM" id="SSF49584">
    <property type="entry name" value="Periplasmic chaperone C-domain"/>
    <property type="match status" value="1"/>
</dbReference>
<dbReference type="GO" id="GO:0071555">
    <property type="term" value="P:cell wall organization"/>
    <property type="evidence" value="ECO:0007669"/>
    <property type="project" value="InterPro"/>
</dbReference>
<dbReference type="SUPFAM" id="SSF49354">
    <property type="entry name" value="PapD-like"/>
    <property type="match status" value="1"/>
</dbReference>
<dbReference type="Gene3D" id="2.60.40.10">
    <property type="entry name" value="Immunoglobulins"/>
    <property type="match status" value="2"/>
</dbReference>
<dbReference type="InterPro" id="IPR016147">
    <property type="entry name" value="Pili_assmbl_chaperone_N"/>
</dbReference>
<evidence type="ECO:0000259" key="7">
    <source>
        <dbReference type="Pfam" id="PF00345"/>
    </source>
</evidence>
<evidence type="ECO:0000256" key="4">
    <source>
        <dbReference type="ARBA" id="ARBA00022729"/>
    </source>
</evidence>
<dbReference type="Pfam" id="PF02753">
    <property type="entry name" value="PapD_C"/>
    <property type="match status" value="1"/>
</dbReference>
<dbReference type="InterPro" id="IPR036316">
    <property type="entry name" value="Pili_assmbl_chap_C_dom_sf"/>
</dbReference>
<dbReference type="PANTHER" id="PTHR30251">
    <property type="entry name" value="PILUS ASSEMBLY CHAPERONE"/>
    <property type="match status" value="1"/>
</dbReference>
<comment type="subcellular location">
    <subcellularLocation>
        <location evidence="1">Periplasm</location>
    </subcellularLocation>
</comment>
<keyword evidence="5" id="KW-0574">Periplasm</keyword>
<comment type="similarity">
    <text evidence="2">Belongs to the periplasmic pilus chaperone family.</text>
</comment>
<dbReference type="PANTHER" id="PTHR30251:SF2">
    <property type="entry name" value="FIMBRIAL CHAPERONE YADV-RELATED"/>
    <property type="match status" value="1"/>
</dbReference>
<name>A0A7W7KGR4_PSENT</name>
<evidence type="ECO:0000256" key="1">
    <source>
        <dbReference type="ARBA" id="ARBA00004418"/>
    </source>
</evidence>
<protein>
    <submittedName>
        <fullName evidence="9">Chaperone protein EcpD</fullName>
    </submittedName>
</protein>
<evidence type="ECO:0000313" key="10">
    <source>
        <dbReference type="Proteomes" id="UP000566995"/>
    </source>
</evidence>
<evidence type="ECO:0000256" key="3">
    <source>
        <dbReference type="ARBA" id="ARBA00022558"/>
    </source>
</evidence>
<dbReference type="GO" id="GO:0030288">
    <property type="term" value="C:outer membrane-bounded periplasmic space"/>
    <property type="evidence" value="ECO:0007669"/>
    <property type="project" value="InterPro"/>
</dbReference>
<organism evidence="9 10">
    <name type="scientific">Pseudomonas nitroreducens</name>
    <dbReference type="NCBI Taxonomy" id="46680"/>
    <lineage>
        <taxon>Bacteria</taxon>
        <taxon>Pseudomonadati</taxon>
        <taxon>Pseudomonadota</taxon>
        <taxon>Gammaproteobacteria</taxon>
        <taxon>Pseudomonadales</taxon>
        <taxon>Pseudomonadaceae</taxon>
        <taxon>Pseudomonas</taxon>
    </lineage>
</organism>
<dbReference type="Pfam" id="PF00345">
    <property type="entry name" value="PapD_N"/>
    <property type="match status" value="1"/>
</dbReference>
<comment type="caution">
    <text evidence="9">The sequence shown here is derived from an EMBL/GenBank/DDBJ whole genome shotgun (WGS) entry which is preliminary data.</text>
</comment>
<dbReference type="FunFam" id="2.60.40.10:FF:000458">
    <property type="entry name" value="Molecular chaperone FimC"/>
    <property type="match status" value="1"/>
</dbReference>
<dbReference type="PRINTS" id="PR00969">
    <property type="entry name" value="CHAPERONPILI"/>
</dbReference>
<dbReference type="InterPro" id="IPR013783">
    <property type="entry name" value="Ig-like_fold"/>
</dbReference>
<evidence type="ECO:0000259" key="8">
    <source>
        <dbReference type="Pfam" id="PF02753"/>
    </source>
</evidence>
<dbReference type="AlphaFoldDB" id="A0A7W7KGR4"/>
<sequence>MSAVPSHWLLSAFAGVLLGAFSLAGAQAGVMIDGTRIVYPAKEREVTVKLTNKGPTPVLMQVWVDRGNAQGKPQEADAPFLLTPPIFRLDPQKGQSVRLAFTGESLPQDRESLFWFNALEIPPMPQDASANLMQIAVRSRLKLFYRPSGLSGDLPSAIEQVRWSVQKQGTGYVLRGDNASPYHLSFSALTLQQGGRSHDTGGGMIAPQSHHEFPLPGFAGGSGGKLRYRWMSDFGASAEQEAALR</sequence>
<evidence type="ECO:0000313" key="9">
    <source>
        <dbReference type="EMBL" id="MBB4862540.1"/>
    </source>
</evidence>
<dbReference type="InterPro" id="IPR001829">
    <property type="entry name" value="Pili_assmbl_chaperone_bac"/>
</dbReference>
<accession>A0A7W7KGR4</accession>
<gene>
    <name evidence="9" type="ORF">HNP46_001384</name>
</gene>
<keyword evidence="6" id="KW-0143">Chaperone</keyword>
<feature type="domain" description="Pili assembly chaperone C-terminal" evidence="8">
    <location>
        <begin position="177"/>
        <end position="237"/>
    </location>
</feature>
<dbReference type="InterPro" id="IPR050643">
    <property type="entry name" value="Periplasmic_pilus_chap"/>
</dbReference>
<keyword evidence="4" id="KW-0732">Signal</keyword>
<evidence type="ECO:0000256" key="2">
    <source>
        <dbReference type="ARBA" id="ARBA00007399"/>
    </source>
</evidence>
<dbReference type="Proteomes" id="UP000566995">
    <property type="component" value="Unassembled WGS sequence"/>
</dbReference>
<keyword evidence="3" id="KW-1029">Fimbrium biogenesis</keyword>
<reference evidence="9 10" key="1">
    <citation type="submission" date="2020-08" db="EMBL/GenBank/DDBJ databases">
        <title>Functional genomics of gut bacteria from endangered species of beetles.</title>
        <authorList>
            <person name="Carlos-Shanley C."/>
        </authorList>
    </citation>
    <scope>NUCLEOTIDE SEQUENCE [LARGE SCALE GENOMIC DNA]</scope>
    <source>
        <strain evidence="9 10">S00179</strain>
    </source>
</reference>
<evidence type="ECO:0000256" key="6">
    <source>
        <dbReference type="ARBA" id="ARBA00023186"/>
    </source>
</evidence>
<proteinExistence type="inferred from homology"/>
<dbReference type="InterPro" id="IPR016148">
    <property type="entry name" value="Pili_assmbl_chaperone_C"/>
</dbReference>
<dbReference type="EMBL" id="JACHLI010000004">
    <property type="protein sequence ID" value="MBB4862540.1"/>
    <property type="molecule type" value="Genomic_DNA"/>
</dbReference>
<evidence type="ECO:0000256" key="5">
    <source>
        <dbReference type="ARBA" id="ARBA00022764"/>
    </source>
</evidence>
<dbReference type="InterPro" id="IPR008962">
    <property type="entry name" value="PapD-like_sf"/>
</dbReference>
<feature type="domain" description="Pili assembly chaperone N-terminal" evidence="7">
    <location>
        <begin position="29"/>
        <end position="150"/>
    </location>
</feature>
<dbReference type="RefSeq" id="WP_184587095.1">
    <property type="nucleotide sequence ID" value="NZ_JACHLI010000004.1"/>
</dbReference>